<dbReference type="Proteomes" id="UP000191171">
    <property type="component" value="Unassembled WGS sequence"/>
</dbReference>
<proteinExistence type="predicted"/>
<organism evidence="1 2">
    <name type="scientific">Enterococcus faecium</name>
    <name type="common">Streptococcus faecium</name>
    <dbReference type="NCBI Taxonomy" id="1352"/>
    <lineage>
        <taxon>Bacteria</taxon>
        <taxon>Bacillati</taxon>
        <taxon>Bacillota</taxon>
        <taxon>Bacilli</taxon>
        <taxon>Lactobacillales</taxon>
        <taxon>Enterococcaceae</taxon>
        <taxon>Enterococcus</taxon>
    </lineage>
</organism>
<evidence type="ECO:0000313" key="1">
    <source>
        <dbReference type="EMBL" id="OOL83903.1"/>
    </source>
</evidence>
<dbReference type="AlphaFoldDB" id="A0A1B5FW95"/>
<gene>
    <name evidence="1" type="ORF">B1P95_01575</name>
</gene>
<evidence type="ECO:0000313" key="2">
    <source>
        <dbReference type="Proteomes" id="UP000191171"/>
    </source>
</evidence>
<dbReference type="EMBL" id="MVGJ01000008">
    <property type="protein sequence ID" value="OOL83903.1"/>
    <property type="molecule type" value="Genomic_DNA"/>
</dbReference>
<name>A0A1B5FW95_ENTFC</name>
<accession>A0A1B5FW95</accession>
<reference evidence="1 2" key="1">
    <citation type="submission" date="2017-02" db="EMBL/GenBank/DDBJ databases">
        <title>Clonality and virulence of isolates of VRE in Hematopoietic Stem Cell Transplanted (HSCT) patients.</title>
        <authorList>
            <person name="Marchi A.P."/>
            <person name="Martins R.C."/>
            <person name="Marie S.K."/>
            <person name="Levin A.S."/>
            <person name="Costa S.F."/>
        </authorList>
    </citation>
    <scope>NUCLEOTIDE SEQUENCE [LARGE SCALE GENOMIC DNA]</scope>
    <source>
        <strain evidence="1 2">LIM1759</strain>
    </source>
</reference>
<comment type="caution">
    <text evidence="1">The sequence shown here is derived from an EMBL/GenBank/DDBJ whole genome shotgun (WGS) entry which is preliminary data.</text>
</comment>
<sequence length="53" mass="6099">MQIIALFLSFKKGFGSLRQKLVLSQALQIHVSRFDSFSHVSWQVYATDQDGIR</sequence>
<protein>
    <submittedName>
        <fullName evidence="1">Uncharacterized protein</fullName>
    </submittedName>
</protein>